<keyword evidence="4" id="KW-0411">Iron-sulfur</keyword>
<dbReference type="InterPro" id="IPR010211">
    <property type="entry name" value="Redox-sen_tscrpt-act_SoxR"/>
</dbReference>
<evidence type="ECO:0000256" key="5">
    <source>
        <dbReference type="ARBA" id="ARBA00023125"/>
    </source>
</evidence>
<dbReference type="PRINTS" id="PR00040">
    <property type="entry name" value="HTHMERR"/>
</dbReference>
<evidence type="ECO:0000256" key="2">
    <source>
        <dbReference type="ARBA" id="ARBA00022714"/>
    </source>
</evidence>
<dbReference type="PANTHER" id="PTHR30204:SF0">
    <property type="entry name" value="REDOX-SENSITIVE TRANSCRIPTIONAL ACTIVATOR SOXR"/>
    <property type="match status" value="1"/>
</dbReference>
<dbReference type="SMART" id="SM00422">
    <property type="entry name" value="HTH_MERR"/>
    <property type="match status" value="1"/>
</dbReference>
<evidence type="ECO:0000313" key="9">
    <source>
        <dbReference type="Proteomes" id="UP001152467"/>
    </source>
</evidence>
<dbReference type="GO" id="GO:0003700">
    <property type="term" value="F:DNA-binding transcription factor activity"/>
    <property type="evidence" value="ECO:0007669"/>
    <property type="project" value="InterPro"/>
</dbReference>
<evidence type="ECO:0000313" key="10">
    <source>
        <dbReference type="Proteomes" id="UP001152485"/>
    </source>
</evidence>
<dbReference type="Proteomes" id="UP001152467">
    <property type="component" value="Unassembled WGS sequence"/>
</dbReference>
<gene>
    <name evidence="8" type="primary">soxR</name>
    <name evidence="8" type="ORF">PSECIP111854_01005</name>
    <name evidence="7" type="ORF">PSECIP111951_00114</name>
</gene>
<keyword evidence="2" id="KW-0479">Metal-binding</keyword>
<evidence type="ECO:0000259" key="6">
    <source>
        <dbReference type="PROSITE" id="PS50937"/>
    </source>
</evidence>
<dbReference type="AlphaFoldDB" id="A0A9W4VN12"/>
<dbReference type="GO" id="GO:0046872">
    <property type="term" value="F:metal ion binding"/>
    <property type="evidence" value="ECO:0007669"/>
    <property type="project" value="UniProtKB-KW"/>
</dbReference>
<dbReference type="PROSITE" id="PS00552">
    <property type="entry name" value="HTH_MERR_1"/>
    <property type="match status" value="1"/>
</dbReference>
<evidence type="ECO:0000313" key="7">
    <source>
        <dbReference type="EMBL" id="CAH9050073.1"/>
    </source>
</evidence>
<dbReference type="CDD" id="cd01110">
    <property type="entry name" value="HTH_SoxR"/>
    <property type="match status" value="1"/>
</dbReference>
<evidence type="ECO:0000256" key="3">
    <source>
        <dbReference type="ARBA" id="ARBA00023004"/>
    </source>
</evidence>
<name>A0A9W4VN12_9GAMM</name>
<dbReference type="Proteomes" id="UP001152485">
    <property type="component" value="Unassembled WGS sequence"/>
</dbReference>
<sequence length="168" mass="18988">MANILDGNKELKKMSTNNTQRLQDANLTPGFVAKRSDVKVSALHFYEQKGLIRSWRNSGNQRRYKPDVLRRIAVIKAAQKMGVTLEEIKQTLSTLPQSRTPTKEDWAKLSRTWQQQLDIKIAYMQKIRNQVDGCIGCGCLSMKSCPMYNPDDVLGKSGSGAQLLGKDW</sequence>
<dbReference type="SUPFAM" id="SSF46955">
    <property type="entry name" value="Putative DNA-binding domain"/>
    <property type="match status" value="1"/>
</dbReference>
<dbReference type="InterPro" id="IPR009061">
    <property type="entry name" value="DNA-bd_dom_put_sf"/>
</dbReference>
<dbReference type="InterPro" id="IPR047057">
    <property type="entry name" value="MerR_fam"/>
</dbReference>
<evidence type="ECO:0000256" key="1">
    <source>
        <dbReference type="ARBA" id="ARBA00014474"/>
    </source>
</evidence>
<keyword evidence="2" id="KW-0001">2Fe-2S</keyword>
<proteinExistence type="predicted"/>
<keyword evidence="3" id="KW-0408">Iron</keyword>
<feature type="domain" description="HTH merR-type" evidence="6">
    <location>
        <begin position="26"/>
        <end position="94"/>
    </location>
</feature>
<evidence type="ECO:0000256" key="4">
    <source>
        <dbReference type="ARBA" id="ARBA00023014"/>
    </source>
</evidence>
<keyword evidence="5" id="KW-0238">DNA-binding</keyword>
<dbReference type="GO" id="GO:0003677">
    <property type="term" value="F:DNA binding"/>
    <property type="evidence" value="ECO:0007669"/>
    <property type="project" value="UniProtKB-KW"/>
</dbReference>
<organism evidence="8 9">
    <name type="scientific">Pseudoalteromonas holothuriae</name>
    <dbReference type="NCBI Taxonomy" id="2963714"/>
    <lineage>
        <taxon>Bacteria</taxon>
        <taxon>Pseudomonadati</taxon>
        <taxon>Pseudomonadota</taxon>
        <taxon>Gammaproteobacteria</taxon>
        <taxon>Alteromonadales</taxon>
        <taxon>Pseudoalteromonadaceae</taxon>
        <taxon>Pseudoalteromonas</taxon>
    </lineage>
</organism>
<dbReference type="Gene3D" id="1.10.1660.10">
    <property type="match status" value="1"/>
</dbReference>
<dbReference type="NCBIfam" id="TIGR01950">
    <property type="entry name" value="SoxR"/>
    <property type="match status" value="1"/>
</dbReference>
<dbReference type="EMBL" id="CAMAPD010000001">
    <property type="protein sequence ID" value="CAH9050073.1"/>
    <property type="molecule type" value="Genomic_DNA"/>
</dbReference>
<protein>
    <recommendedName>
        <fullName evidence="1">Redox-sensitive transcriptional activator SoxR</fullName>
    </recommendedName>
</protein>
<dbReference type="InterPro" id="IPR000551">
    <property type="entry name" value="MerR-type_HTH_dom"/>
</dbReference>
<dbReference type="GO" id="GO:0006979">
    <property type="term" value="P:response to oxidative stress"/>
    <property type="evidence" value="ECO:0007669"/>
    <property type="project" value="InterPro"/>
</dbReference>
<evidence type="ECO:0000313" key="8">
    <source>
        <dbReference type="EMBL" id="CAH9052614.1"/>
    </source>
</evidence>
<dbReference type="Pfam" id="PF13411">
    <property type="entry name" value="MerR_1"/>
    <property type="match status" value="1"/>
</dbReference>
<dbReference type="PANTHER" id="PTHR30204">
    <property type="entry name" value="REDOX-CYCLING DRUG-SENSING TRANSCRIPTIONAL ACTIVATOR SOXR"/>
    <property type="match status" value="1"/>
</dbReference>
<dbReference type="PROSITE" id="PS50937">
    <property type="entry name" value="HTH_MERR_2"/>
    <property type="match status" value="1"/>
</dbReference>
<dbReference type="EMBL" id="CAMAPC010000003">
    <property type="protein sequence ID" value="CAH9052614.1"/>
    <property type="molecule type" value="Genomic_DNA"/>
</dbReference>
<reference evidence="8 10" key="1">
    <citation type="submission" date="2022-07" db="EMBL/GenBank/DDBJ databases">
        <authorList>
            <person name="Criscuolo A."/>
        </authorList>
    </citation>
    <scope>NUCLEOTIDE SEQUENCE</scope>
    <source>
        <strain evidence="10">CIP 111951</strain>
        <strain evidence="8">CIP111854</strain>
        <strain evidence="7">CIP111951</strain>
    </source>
</reference>
<dbReference type="GO" id="GO:0051537">
    <property type="term" value="F:2 iron, 2 sulfur cluster binding"/>
    <property type="evidence" value="ECO:0007669"/>
    <property type="project" value="UniProtKB-KW"/>
</dbReference>
<comment type="caution">
    <text evidence="8">The sequence shown here is derived from an EMBL/GenBank/DDBJ whole genome shotgun (WGS) entry which is preliminary data.</text>
</comment>
<accession>A0A9W4VN12</accession>
<keyword evidence="9" id="KW-1185">Reference proteome</keyword>